<keyword evidence="2" id="KW-1185">Reference proteome</keyword>
<evidence type="ECO:0000313" key="2">
    <source>
        <dbReference type="Proteomes" id="UP001169217"/>
    </source>
</evidence>
<organism evidence="1 2">
    <name type="scientific">Colletotrichum limetticola</name>
    <dbReference type="NCBI Taxonomy" id="1209924"/>
    <lineage>
        <taxon>Eukaryota</taxon>
        <taxon>Fungi</taxon>
        <taxon>Dikarya</taxon>
        <taxon>Ascomycota</taxon>
        <taxon>Pezizomycotina</taxon>
        <taxon>Sordariomycetes</taxon>
        <taxon>Hypocreomycetidae</taxon>
        <taxon>Glomerellales</taxon>
        <taxon>Glomerellaceae</taxon>
        <taxon>Colletotrichum</taxon>
        <taxon>Colletotrichum acutatum species complex</taxon>
    </lineage>
</organism>
<sequence>MYYQLLELYSSCRCLYYQHAVDRCDAYGRPGHTVQLRTILVGYACLNHTYSHGQSHDSDSARSKATSSKTTSGIITENFIEKYFQRAAELGCPGLQLMSTSEQRQGPLNNMKSDSSVGISKAVSHPGELFPFLLRGQVRPKGDRSNC</sequence>
<proteinExistence type="predicted"/>
<name>A0ABQ9Q2J3_9PEZI</name>
<gene>
    <name evidence="1" type="ORF">CLIM01_04715</name>
</gene>
<protein>
    <submittedName>
        <fullName evidence="1">Uncharacterized protein</fullName>
    </submittedName>
</protein>
<dbReference type="Proteomes" id="UP001169217">
    <property type="component" value="Unassembled WGS sequence"/>
</dbReference>
<reference evidence="1" key="1">
    <citation type="submission" date="2023-04" db="EMBL/GenBank/DDBJ databases">
        <title>Colletotrichum limetticola genome sequence.</title>
        <authorList>
            <person name="Baroncelli R."/>
        </authorList>
    </citation>
    <scope>NUCLEOTIDE SEQUENCE</scope>
    <source>
        <strain evidence="1">KLA-Anderson</strain>
    </source>
</reference>
<dbReference type="EMBL" id="JARUPT010000112">
    <property type="protein sequence ID" value="KAK0377911.1"/>
    <property type="molecule type" value="Genomic_DNA"/>
</dbReference>
<evidence type="ECO:0000313" key="1">
    <source>
        <dbReference type="EMBL" id="KAK0377911.1"/>
    </source>
</evidence>
<comment type="caution">
    <text evidence="1">The sequence shown here is derived from an EMBL/GenBank/DDBJ whole genome shotgun (WGS) entry which is preliminary data.</text>
</comment>
<accession>A0ABQ9Q2J3</accession>